<protein>
    <submittedName>
        <fullName evidence="1">Uncharacterized protein</fullName>
    </submittedName>
</protein>
<keyword evidence="2" id="KW-1185">Reference proteome</keyword>
<comment type="caution">
    <text evidence="1">The sequence shown here is derived from an EMBL/GenBank/DDBJ whole genome shotgun (WGS) entry which is preliminary data.</text>
</comment>
<evidence type="ECO:0000313" key="2">
    <source>
        <dbReference type="Proteomes" id="UP001056120"/>
    </source>
</evidence>
<accession>A0ACB9K4P2</accession>
<evidence type="ECO:0000313" key="1">
    <source>
        <dbReference type="EMBL" id="KAI3827296.1"/>
    </source>
</evidence>
<sequence length="166" mass="18404">MSGMVKAVTEVAGRVRNGVWWMTRILKRTVMRIRVEPRIGILIGNGLGQRRKFGGRIGETERGQTQSLMGDCKKASEEIIINKLQNKASSDSESSSTDPFAVIFAVFKVQEPNSQGKLDEVVMDVVEENKHMDALFFALKVRISVRHFHISSTPSNSGSSSTLSYS</sequence>
<reference evidence="2" key="1">
    <citation type="journal article" date="2022" name="Mol. Ecol. Resour.">
        <title>The genomes of chicory, endive, great burdock and yacon provide insights into Asteraceae palaeo-polyploidization history and plant inulin production.</title>
        <authorList>
            <person name="Fan W."/>
            <person name="Wang S."/>
            <person name="Wang H."/>
            <person name="Wang A."/>
            <person name="Jiang F."/>
            <person name="Liu H."/>
            <person name="Zhao H."/>
            <person name="Xu D."/>
            <person name="Zhang Y."/>
        </authorList>
    </citation>
    <scope>NUCLEOTIDE SEQUENCE [LARGE SCALE GENOMIC DNA]</scope>
    <source>
        <strain evidence="2">cv. Yunnan</strain>
    </source>
</reference>
<dbReference type="EMBL" id="CM042018">
    <property type="protein sequence ID" value="KAI3827296.1"/>
    <property type="molecule type" value="Genomic_DNA"/>
</dbReference>
<dbReference type="Proteomes" id="UP001056120">
    <property type="component" value="Linkage Group LG01"/>
</dbReference>
<organism evidence="1 2">
    <name type="scientific">Smallanthus sonchifolius</name>
    <dbReference type="NCBI Taxonomy" id="185202"/>
    <lineage>
        <taxon>Eukaryota</taxon>
        <taxon>Viridiplantae</taxon>
        <taxon>Streptophyta</taxon>
        <taxon>Embryophyta</taxon>
        <taxon>Tracheophyta</taxon>
        <taxon>Spermatophyta</taxon>
        <taxon>Magnoliopsida</taxon>
        <taxon>eudicotyledons</taxon>
        <taxon>Gunneridae</taxon>
        <taxon>Pentapetalae</taxon>
        <taxon>asterids</taxon>
        <taxon>campanulids</taxon>
        <taxon>Asterales</taxon>
        <taxon>Asteraceae</taxon>
        <taxon>Asteroideae</taxon>
        <taxon>Heliantheae alliance</taxon>
        <taxon>Millerieae</taxon>
        <taxon>Smallanthus</taxon>
    </lineage>
</organism>
<name>A0ACB9K4P2_9ASTR</name>
<proteinExistence type="predicted"/>
<gene>
    <name evidence="1" type="ORF">L1987_01369</name>
</gene>
<reference evidence="1 2" key="2">
    <citation type="journal article" date="2022" name="Mol. Ecol. Resour.">
        <title>The genomes of chicory, endive, great burdock and yacon provide insights into Asteraceae paleo-polyploidization history and plant inulin production.</title>
        <authorList>
            <person name="Fan W."/>
            <person name="Wang S."/>
            <person name="Wang H."/>
            <person name="Wang A."/>
            <person name="Jiang F."/>
            <person name="Liu H."/>
            <person name="Zhao H."/>
            <person name="Xu D."/>
            <person name="Zhang Y."/>
        </authorList>
    </citation>
    <scope>NUCLEOTIDE SEQUENCE [LARGE SCALE GENOMIC DNA]</scope>
    <source>
        <strain evidence="2">cv. Yunnan</strain>
        <tissue evidence="1">Leaves</tissue>
    </source>
</reference>